<feature type="compositionally biased region" description="Basic residues" evidence="1">
    <location>
        <begin position="72"/>
        <end position="81"/>
    </location>
</feature>
<dbReference type="RefSeq" id="WP_020914875.1">
    <property type="nucleotide sequence ID" value="NC_011566.1"/>
</dbReference>
<keyword evidence="2" id="KW-0732">Signal</keyword>
<evidence type="ECO:0000256" key="1">
    <source>
        <dbReference type="SAM" id="MobiDB-lite"/>
    </source>
</evidence>
<feature type="signal peptide" evidence="2">
    <location>
        <begin position="1"/>
        <end position="22"/>
    </location>
</feature>
<sequence>MLLTFYRVTIIFLLLHCPYAIASDPSTLPLGTVLDDKGQPLTIPTQNKTALSYSTPPAVNSSHNIKTPLSKPKSKYKKTSRKQQLASRKNVANDAGCRWLNGRMKQLEKQLRLGVNHRNQHQQQELNVRQDEWECLKCGVEGPNPSDHHSCQYRR</sequence>
<dbReference type="eggNOG" id="ENOG5032FZN">
    <property type="taxonomic scope" value="Bacteria"/>
</dbReference>
<protein>
    <recommendedName>
        <fullName evidence="5">Secreted protein</fullName>
    </recommendedName>
</protein>
<feature type="compositionally biased region" description="Polar residues" evidence="1">
    <location>
        <begin position="48"/>
        <end position="65"/>
    </location>
</feature>
<organism evidence="3 4">
    <name type="scientific">Shewanella piezotolerans (strain WP3 / JCM 13877)</name>
    <dbReference type="NCBI Taxonomy" id="225849"/>
    <lineage>
        <taxon>Bacteria</taxon>
        <taxon>Pseudomonadati</taxon>
        <taxon>Pseudomonadota</taxon>
        <taxon>Gammaproteobacteria</taxon>
        <taxon>Alteromonadales</taxon>
        <taxon>Shewanellaceae</taxon>
        <taxon>Shewanella</taxon>
    </lineage>
</organism>
<dbReference type="AlphaFoldDB" id="B8CV70"/>
<feature type="region of interest" description="Disordered" evidence="1">
    <location>
        <begin position="48"/>
        <end position="87"/>
    </location>
</feature>
<dbReference type="KEGG" id="swp:swp_4928"/>
<reference evidence="3 4" key="1">
    <citation type="journal article" date="2008" name="PLoS ONE">
        <title>Environmental adaptation: genomic analysis of the piezotolerant and psychrotolerant deep-sea iron reducing bacterium Shewanella piezotolerans WP3.</title>
        <authorList>
            <person name="Wang F."/>
            <person name="Wang J."/>
            <person name="Jian H."/>
            <person name="Zhang B."/>
            <person name="Li S."/>
            <person name="Wang F."/>
            <person name="Zeng X."/>
            <person name="Gao L."/>
            <person name="Bartlett D.H."/>
            <person name="Yu J."/>
            <person name="Hu S."/>
            <person name="Xiao X."/>
        </authorList>
    </citation>
    <scope>NUCLEOTIDE SEQUENCE [LARGE SCALE GENOMIC DNA]</scope>
    <source>
        <strain evidence="4">WP3 / JCM 13877</strain>
    </source>
</reference>
<evidence type="ECO:0000313" key="3">
    <source>
        <dbReference type="EMBL" id="ACJ31546.1"/>
    </source>
</evidence>
<dbReference type="EMBL" id="CP000472">
    <property type="protein sequence ID" value="ACJ31546.1"/>
    <property type="molecule type" value="Genomic_DNA"/>
</dbReference>
<feature type="chain" id="PRO_5002867088" description="Secreted protein" evidence="2">
    <location>
        <begin position="23"/>
        <end position="155"/>
    </location>
</feature>
<dbReference type="OrthoDB" id="6272327at2"/>
<proteinExistence type="predicted"/>
<evidence type="ECO:0000313" key="4">
    <source>
        <dbReference type="Proteomes" id="UP000000753"/>
    </source>
</evidence>
<accession>B8CV70</accession>
<name>B8CV70_SHEPW</name>
<dbReference type="HOGENOM" id="CLU_129879_0_0_6"/>
<evidence type="ECO:0000256" key="2">
    <source>
        <dbReference type="SAM" id="SignalP"/>
    </source>
</evidence>
<dbReference type="Proteomes" id="UP000000753">
    <property type="component" value="Chromosome"/>
</dbReference>
<gene>
    <name evidence="3" type="ordered locus">swp_4928</name>
</gene>
<evidence type="ECO:0008006" key="5">
    <source>
        <dbReference type="Google" id="ProtNLM"/>
    </source>
</evidence>
<keyword evidence="4" id="KW-1185">Reference proteome</keyword>